<evidence type="ECO:0000256" key="9">
    <source>
        <dbReference type="ARBA" id="ARBA00023010"/>
    </source>
</evidence>
<evidence type="ECO:0000256" key="11">
    <source>
        <dbReference type="ARBA" id="ARBA00023136"/>
    </source>
</evidence>
<dbReference type="InterPro" id="IPR019049">
    <property type="entry name" value="Nucleoporin_prot_Ndc1/Nup"/>
</dbReference>
<dbReference type="STRING" id="983967.A0A1E4T7S4"/>
<evidence type="ECO:0000256" key="8">
    <source>
        <dbReference type="ARBA" id="ARBA00022989"/>
    </source>
</evidence>
<evidence type="ECO:0000256" key="3">
    <source>
        <dbReference type="ARBA" id="ARBA00005760"/>
    </source>
</evidence>
<keyword evidence="4" id="KW-0813">Transport</keyword>
<evidence type="ECO:0000256" key="4">
    <source>
        <dbReference type="ARBA" id="ARBA00022448"/>
    </source>
</evidence>
<keyword evidence="6" id="KW-0509">mRNA transport</keyword>
<name>A0A1E4T7S4_9ASCO</name>
<dbReference type="Proteomes" id="UP000094801">
    <property type="component" value="Unassembled WGS sequence"/>
</dbReference>
<dbReference type="EMBL" id="KV453847">
    <property type="protein sequence ID" value="ODV87806.1"/>
    <property type="molecule type" value="Genomic_DNA"/>
</dbReference>
<dbReference type="PANTHER" id="PTHR13269">
    <property type="entry name" value="NUCLEOPORIN NDC1"/>
    <property type="match status" value="1"/>
</dbReference>
<sequence>MFPLKVCLIWSGFILVRFSRDITLKVESASFSNSLQQAVGEVLSSNFFTCSIAYLISNFFMYLIILYQTVGFTYYVESPTKTIKPFVNDRFIYYWFFLVYYSLMYAAQFLVLQKNKLNFQIGVYRADPISYLQSLSWRSVSKESLSISVFVSATAPVLYYFSRKLIYRLFLFPLMWLLNLNHQLPKFAMSFKLYLYLSILSFLTTLSYEILNKVYNAYTMVGCLNILKPLSSYSEDPFQTLLSGLKDLKNPFVRLTAFQELAYYASSTNPADREIFYKNGTNWTLLLEQCSILIKNSCKAIKSDLTTKSTVPSVVATELPKLATERSTIFGNSGQYKSPFQFDDDLNSADQQNMNGMFETKPMDSENLYFKPTTGKKLNQQPSAKSNQSEYSFLTFLKNVQGPELFNKLITTANSSDNKFLAKLRAQLTEKSKIPDKLIAKSLAREADKRIPNKAILGNSIIAISEVLLHAKKEDKKSVTIGTLTETLTLLTKVYKATSDFMSNPPVKPLNDESNNNVIVEINNLTLSYFFKLVIMYNSILNDLILSPEVFKFAKWCIDSAIEEKRNQEFDLTVDN</sequence>
<protein>
    <recommendedName>
        <fullName evidence="16">Nucleoporin NDC1</fullName>
    </recommendedName>
</protein>
<keyword evidence="8 13" id="KW-1133">Transmembrane helix</keyword>
<proteinExistence type="inferred from homology"/>
<dbReference type="GO" id="GO:0051028">
    <property type="term" value="P:mRNA transport"/>
    <property type="evidence" value="ECO:0007669"/>
    <property type="project" value="UniProtKB-KW"/>
</dbReference>
<gene>
    <name evidence="14" type="ORF">CANARDRAFT_205235</name>
</gene>
<comment type="similarity">
    <text evidence="3">Belongs to the NDC1 family.</text>
</comment>
<evidence type="ECO:0000256" key="7">
    <source>
        <dbReference type="ARBA" id="ARBA00022927"/>
    </source>
</evidence>
<dbReference type="GO" id="GO:0006999">
    <property type="term" value="P:nuclear pore organization"/>
    <property type="evidence" value="ECO:0007669"/>
    <property type="project" value="TreeGrafter"/>
</dbReference>
<keyword evidence="12" id="KW-0539">Nucleus</keyword>
<dbReference type="GO" id="GO:0005816">
    <property type="term" value="C:spindle pole body"/>
    <property type="evidence" value="ECO:0007669"/>
    <property type="project" value="TreeGrafter"/>
</dbReference>
<keyword evidence="11 13" id="KW-0472">Membrane</keyword>
<evidence type="ECO:0000256" key="2">
    <source>
        <dbReference type="ARBA" id="ARBA00004567"/>
    </source>
</evidence>
<evidence type="ECO:0000256" key="5">
    <source>
        <dbReference type="ARBA" id="ARBA00022692"/>
    </source>
</evidence>
<dbReference type="GO" id="GO:0070631">
    <property type="term" value="P:spindle pole body localization"/>
    <property type="evidence" value="ECO:0007669"/>
    <property type="project" value="TreeGrafter"/>
</dbReference>
<evidence type="ECO:0000256" key="6">
    <source>
        <dbReference type="ARBA" id="ARBA00022816"/>
    </source>
</evidence>
<evidence type="ECO:0008006" key="16">
    <source>
        <dbReference type="Google" id="ProtNLM"/>
    </source>
</evidence>
<keyword evidence="9" id="KW-0811">Translocation</keyword>
<dbReference type="GO" id="GO:0015031">
    <property type="term" value="P:protein transport"/>
    <property type="evidence" value="ECO:0007669"/>
    <property type="project" value="UniProtKB-KW"/>
</dbReference>
<keyword evidence="7" id="KW-0653">Protein transport</keyword>
<dbReference type="GO" id="GO:0106166">
    <property type="term" value="F:spindle pole body-nuclear membrane anchor activity"/>
    <property type="evidence" value="ECO:0007669"/>
    <property type="project" value="TreeGrafter"/>
</dbReference>
<dbReference type="OrthoDB" id="67850at2759"/>
<evidence type="ECO:0000313" key="14">
    <source>
        <dbReference type="EMBL" id="ODV87806.1"/>
    </source>
</evidence>
<evidence type="ECO:0000256" key="13">
    <source>
        <dbReference type="SAM" id="Phobius"/>
    </source>
</evidence>
<evidence type="ECO:0000256" key="10">
    <source>
        <dbReference type="ARBA" id="ARBA00023132"/>
    </source>
</evidence>
<evidence type="ECO:0000256" key="1">
    <source>
        <dbReference type="ARBA" id="ARBA00004232"/>
    </source>
</evidence>
<accession>A0A1E4T7S4</accession>
<dbReference type="AlphaFoldDB" id="A0A1E4T7S4"/>
<keyword evidence="10" id="KW-0906">Nuclear pore complex</keyword>
<feature type="transmembrane region" description="Helical" evidence="13">
    <location>
        <begin position="52"/>
        <end position="70"/>
    </location>
</feature>
<dbReference type="GO" id="GO:0031965">
    <property type="term" value="C:nuclear membrane"/>
    <property type="evidence" value="ECO:0007669"/>
    <property type="project" value="UniProtKB-SubCell"/>
</dbReference>
<dbReference type="GO" id="GO:0070762">
    <property type="term" value="C:nuclear pore transmembrane ring"/>
    <property type="evidence" value="ECO:0007669"/>
    <property type="project" value="TreeGrafter"/>
</dbReference>
<keyword evidence="5 13" id="KW-0812">Transmembrane</keyword>
<comment type="subcellular location">
    <subcellularLocation>
        <location evidence="1">Nucleus membrane</location>
        <topology evidence="1">Multi-pass membrane protein</topology>
    </subcellularLocation>
    <subcellularLocation>
        <location evidence="2">Nucleus</location>
        <location evidence="2">Nuclear pore complex</location>
    </subcellularLocation>
</comment>
<evidence type="ECO:0000313" key="15">
    <source>
        <dbReference type="Proteomes" id="UP000094801"/>
    </source>
</evidence>
<keyword evidence="15" id="KW-1185">Reference proteome</keyword>
<reference evidence="15" key="1">
    <citation type="submission" date="2016-04" db="EMBL/GenBank/DDBJ databases">
        <title>Comparative genomics of biotechnologically important yeasts.</title>
        <authorList>
            <consortium name="DOE Joint Genome Institute"/>
            <person name="Riley R."/>
            <person name="Haridas S."/>
            <person name="Wolfe K.H."/>
            <person name="Lopes M.R."/>
            <person name="Hittinger C.T."/>
            <person name="Goker M."/>
            <person name="Salamov A."/>
            <person name="Wisecaver J."/>
            <person name="Long T.M."/>
            <person name="Aerts A.L."/>
            <person name="Barry K."/>
            <person name="Choi C."/>
            <person name="Clum A."/>
            <person name="Coughlan A.Y."/>
            <person name="Deshpande S."/>
            <person name="Douglass A.P."/>
            <person name="Hanson S.J."/>
            <person name="Klenk H.-P."/>
            <person name="Labutti K."/>
            <person name="Lapidus A."/>
            <person name="Lindquist E."/>
            <person name="Lipzen A."/>
            <person name="Meier-Kolthoff J.P."/>
            <person name="Ohm R.A."/>
            <person name="Otillar R.P."/>
            <person name="Pangilinan J."/>
            <person name="Peng Y."/>
            <person name="Rokas A."/>
            <person name="Rosa C.A."/>
            <person name="Scheuner C."/>
            <person name="Sibirny A.A."/>
            <person name="Slot J.C."/>
            <person name="Stielow J.B."/>
            <person name="Sun H."/>
            <person name="Kurtzman C.P."/>
            <person name="Blackwell M."/>
            <person name="Grigoriev I.V."/>
            <person name="Jeffries T.W."/>
        </authorList>
    </citation>
    <scope>NUCLEOTIDE SEQUENCE [LARGE SCALE GENOMIC DNA]</scope>
    <source>
        <strain evidence="15">NRRL YB-2248</strain>
    </source>
</reference>
<feature type="transmembrane region" description="Helical" evidence="13">
    <location>
        <begin position="91"/>
        <end position="111"/>
    </location>
</feature>
<evidence type="ECO:0000256" key="12">
    <source>
        <dbReference type="ARBA" id="ARBA00023242"/>
    </source>
</evidence>
<dbReference type="PANTHER" id="PTHR13269:SF6">
    <property type="entry name" value="NUCLEOPORIN NDC1"/>
    <property type="match status" value="1"/>
</dbReference>
<organism evidence="14 15">
    <name type="scientific">[Candida] arabinofermentans NRRL YB-2248</name>
    <dbReference type="NCBI Taxonomy" id="983967"/>
    <lineage>
        <taxon>Eukaryota</taxon>
        <taxon>Fungi</taxon>
        <taxon>Dikarya</taxon>
        <taxon>Ascomycota</taxon>
        <taxon>Saccharomycotina</taxon>
        <taxon>Pichiomycetes</taxon>
        <taxon>Pichiales</taxon>
        <taxon>Pichiaceae</taxon>
        <taxon>Ogataea</taxon>
        <taxon>Ogataea/Candida clade</taxon>
    </lineage>
</organism>
<dbReference type="Pfam" id="PF09531">
    <property type="entry name" value="Ndc1_Nup"/>
    <property type="match status" value="1"/>
</dbReference>